<dbReference type="EMBL" id="FZOJ01000009">
    <property type="protein sequence ID" value="SNS41816.1"/>
    <property type="molecule type" value="Genomic_DNA"/>
</dbReference>
<dbReference type="InterPro" id="IPR027461">
    <property type="entry name" value="Carboxypeptidase_A_C_sf"/>
</dbReference>
<evidence type="ECO:0000256" key="4">
    <source>
        <dbReference type="ARBA" id="ARBA00022801"/>
    </source>
</evidence>
<feature type="domain" description="LD-carboxypeptidase C-terminal" evidence="8">
    <location>
        <begin position="178"/>
        <end position="293"/>
    </location>
</feature>
<evidence type="ECO:0000259" key="7">
    <source>
        <dbReference type="Pfam" id="PF02016"/>
    </source>
</evidence>
<dbReference type="InterPro" id="IPR040449">
    <property type="entry name" value="Peptidase_S66_N"/>
</dbReference>
<feature type="active site" description="Nucleophile" evidence="6">
    <location>
        <position position="109"/>
    </location>
</feature>
<dbReference type="CDD" id="cd07025">
    <property type="entry name" value="Peptidase_S66"/>
    <property type="match status" value="1"/>
</dbReference>
<dbReference type="SUPFAM" id="SSF52317">
    <property type="entry name" value="Class I glutamine amidotransferase-like"/>
    <property type="match status" value="1"/>
</dbReference>
<keyword evidence="3" id="KW-0645">Protease</keyword>
<evidence type="ECO:0000313" key="10">
    <source>
        <dbReference type="Proteomes" id="UP000198304"/>
    </source>
</evidence>
<sequence>MLKPKALKSGDTIGIIAPASPSTEKKVKLVQEQMAALGYRVKFGQSCYETHGYLAGSDVLRAKDINHMFKDKEVQGIICLRGGYGTMKILHKLDLEAIKSNPKVFVGYSDITSLHLAMNQMCNLVTFHGPMAASDISKGLDDFTKDSFFKVISKSEAVGLIKNPKDSRMTCLVEGEARGRIVGGNLALITATMGTPYEIDTKGKLLFLEDIGEVPYRIDRMLTQLALAGKFDDAAGIILGDFNNCEAPKGEESLSFMEVLEEILIPYGKPTIYNLQAGHCSPMITLPLGVEAVLKATETKLYIEEVATS</sequence>
<dbReference type="Pfam" id="PF17676">
    <property type="entry name" value="Peptidase_S66C"/>
    <property type="match status" value="1"/>
</dbReference>
<name>A0A239EB02_9FIRM</name>
<dbReference type="PANTHER" id="PTHR30237:SF2">
    <property type="entry name" value="MUREIN TETRAPEPTIDE CARBOXYPEPTIDASE"/>
    <property type="match status" value="1"/>
</dbReference>
<dbReference type="GO" id="GO:0006508">
    <property type="term" value="P:proteolysis"/>
    <property type="evidence" value="ECO:0007669"/>
    <property type="project" value="UniProtKB-KW"/>
</dbReference>
<evidence type="ECO:0000256" key="1">
    <source>
        <dbReference type="ARBA" id="ARBA00010233"/>
    </source>
</evidence>
<reference evidence="9 10" key="1">
    <citation type="submission" date="2017-06" db="EMBL/GenBank/DDBJ databases">
        <authorList>
            <person name="Kim H.J."/>
            <person name="Triplett B.A."/>
        </authorList>
    </citation>
    <scope>NUCLEOTIDE SEQUENCE [LARGE SCALE GENOMIC DNA]</scope>
    <source>
        <strain evidence="9 10">SCA</strain>
    </source>
</reference>
<dbReference type="InterPro" id="IPR003507">
    <property type="entry name" value="S66_fam"/>
</dbReference>
<comment type="similarity">
    <text evidence="1">Belongs to the peptidase S66 family.</text>
</comment>
<dbReference type="Pfam" id="PF02016">
    <property type="entry name" value="Peptidase_S66"/>
    <property type="match status" value="1"/>
</dbReference>
<dbReference type="InterPro" id="IPR027478">
    <property type="entry name" value="LdcA_N"/>
</dbReference>
<dbReference type="Gene3D" id="3.40.50.10740">
    <property type="entry name" value="Class I glutamine amidotransferase-like"/>
    <property type="match status" value="1"/>
</dbReference>
<dbReference type="SUPFAM" id="SSF141986">
    <property type="entry name" value="LD-carboxypeptidase A C-terminal domain-like"/>
    <property type="match status" value="1"/>
</dbReference>
<evidence type="ECO:0000256" key="3">
    <source>
        <dbReference type="ARBA" id="ARBA00022670"/>
    </source>
</evidence>
<protein>
    <submittedName>
        <fullName evidence="9">Muramoyltetrapeptide carboxypeptidase</fullName>
    </submittedName>
</protein>
<feature type="active site" description="Charge relay system" evidence="6">
    <location>
        <position position="279"/>
    </location>
</feature>
<dbReference type="GO" id="GO:0004180">
    <property type="term" value="F:carboxypeptidase activity"/>
    <property type="evidence" value="ECO:0007669"/>
    <property type="project" value="UniProtKB-KW"/>
</dbReference>
<keyword evidence="10" id="KW-1185">Reference proteome</keyword>
<keyword evidence="2 9" id="KW-0121">Carboxypeptidase</keyword>
<dbReference type="RefSeq" id="WP_089283015.1">
    <property type="nucleotide sequence ID" value="NZ_FZOJ01000009.1"/>
</dbReference>
<dbReference type="PIRSF" id="PIRSF028757">
    <property type="entry name" value="LD-carboxypeptidase"/>
    <property type="match status" value="1"/>
</dbReference>
<proteinExistence type="inferred from homology"/>
<evidence type="ECO:0000256" key="2">
    <source>
        <dbReference type="ARBA" id="ARBA00022645"/>
    </source>
</evidence>
<organism evidence="9 10">
    <name type="scientific">Anaerovirgula multivorans</name>
    <dbReference type="NCBI Taxonomy" id="312168"/>
    <lineage>
        <taxon>Bacteria</taxon>
        <taxon>Bacillati</taxon>
        <taxon>Bacillota</taxon>
        <taxon>Clostridia</taxon>
        <taxon>Peptostreptococcales</taxon>
        <taxon>Natronincolaceae</taxon>
        <taxon>Anaerovirgula</taxon>
    </lineage>
</organism>
<dbReference type="Proteomes" id="UP000198304">
    <property type="component" value="Unassembled WGS sequence"/>
</dbReference>
<evidence type="ECO:0000313" key="9">
    <source>
        <dbReference type="EMBL" id="SNS41816.1"/>
    </source>
</evidence>
<dbReference type="PANTHER" id="PTHR30237">
    <property type="entry name" value="MURAMOYLTETRAPEPTIDE CARBOXYPEPTIDASE"/>
    <property type="match status" value="1"/>
</dbReference>
<keyword evidence="4" id="KW-0378">Hydrolase</keyword>
<dbReference type="GO" id="GO:0008236">
    <property type="term" value="F:serine-type peptidase activity"/>
    <property type="evidence" value="ECO:0007669"/>
    <property type="project" value="UniProtKB-KW"/>
</dbReference>
<accession>A0A239EB02</accession>
<dbReference type="InterPro" id="IPR029062">
    <property type="entry name" value="Class_I_gatase-like"/>
</dbReference>
<dbReference type="InterPro" id="IPR040921">
    <property type="entry name" value="Peptidase_S66C"/>
</dbReference>
<evidence type="ECO:0000256" key="5">
    <source>
        <dbReference type="ARBA" id="ARBA00022825"/>
    </source>
</evidence>
<evidence type="ECO:0000256" key="6">
    <source>
        <dbReference type="PIRSR" id="PIRSR028757-1"/>
    </source>
</evidence>
<feature type="active site" description="Charge relay system" evidence="6">
    <location>
        <position position="209"/>
    </location>
</feature>
<feature type="domain" description="LD-carboxypeptidase N-terminal" evidence="7">
    <location>
        <begin position="13"/>
        <end position="129"/>
    </location>
</feature>
<dbReference type="AlphaFoldDB" id="A0A239EB02"/>
<keyword evidence="5" id="KW-0720">Serine protease</keyword>
<gene>
    <name evidence="9" type="ORF">SAMN05446037_1009157</name>
</gene>
<evidence type="ECO:0000259" key="8">
    <source>
        <dbReference type="Pfam" id="PF17676"/>
    </source>
</evidence>
<dbReference type="Gene3D" id="3.50.30.60">
    <property type="entry name" value="LD-carboxypeptidase A C-terminal domain-like"/>
    <property type="match status" value="1"/>
</dbReference>
<dbReference type="OrthoDB" id="9807329at2"/>